<dbReference type="Proteomes" id="UP000694388">
    <property type="component" value="Unplaced"/>
</dbReference>
<reference evidence="8" key="2">
    <citation type="submission" date="2025-09" db="UniProtKB">
        <authorList>
            <consortium name="Ensembl"/>
        </authorList>
    </citation>
    <scope>IDENTIFICATION</scope>
</reference>
<dbReference type="AlphaFoldDB" id="A0A8C4Q9N2"/>
<evidence type="ECO:0000259" key="7">
    <source>
        <dbReference type="Pfam" id="PF14629"/>
    </source>
</evidence>
<dbReference type="InterPro" id="IPR032705">
    <property type="entry name" value="ORC4_C"/>
</dbReference>
<evidence type="ECO:0000313" key="9">
    <source>
        <dbReference type="Proteomes" id="UP000694388"/>
    </source>
</evidence>
<feature type="domain" description="Origin recognition complex subunit 4 C-terminal" evidence="7">
    <location>
        <begin position="122"/>
        <end position="307"/>
    </location>
</feature>
<dbReference type="GO" id="GO:0003688">
    <property type="term" value="F:DNA replication origin binding"/>
    <property type="evidence" value="ECO:0007669"/>
    <property type="project" value="TreeGrafter"/>
</dbReference>
<sequence>MWIRNNYLEYIPCLILFLFQGSFSENLTFLLEALKSGERSKTRPVLFVLEEFDLFAQHKNQTLLYNLFDISQSAQTPIAVVGLTCRLDILELLEKRVKSRFSHRQIILFPNTTFAHFLECTSRCLTLPDTFPDLKFACGWNKNVQKLCEHDAAASAVFRLQFTFSRDFNSLNALLMLALCQLNARESNLTASMLEVAEKQLAADSQTGMLNGVSMLELCLIIATKHVNDIYNGTPFNFQMVYNDYQQFMQRKSFSVLSFEKPVVMKAFERLQQLNFIQPVEGAAGRGQREFQLMRFLLNDLQIQEALQNFPQCPTDLRLWASSSLN</sequence>
<evidence type="ECO:0000256" key="2">
    <source>
        <dbReference type="ARBA" id="ARBA00005334"/>
    </source>
</evidence>
<dbReference type="PANTHER" id="PTHR12087:SF0">
    <property type="entry name" value="ORIGIN RECOGNITION COMPLEX SUBUNIT 4"/>
    <property type="match status" value="1"/>
</dbReference>
<dbReference type="PANTHER" id="PTHR12087">
    <property type="entry name" value="ORIGIN RECOGNITION COMPLEX SUBUNIT 4"/>
    <property type="match status" value="1"/>
</dbReference>
<protein>
    <recommendedName>
        <fullName evidence="3">Origin recognition complex subunit 4</fullName>
    </recommendedName>
</protein>
<keyword evidence="4" id="KW-0235">DNA replication</keyword>
<dbReference type="GeneTree" id="ENSGT00390000016542"/>
<dbReference type="InterPro" id="IPR016527">
    <property type="entry name" value="ORC4"/>
</dbReference>
<comment type="similarity">
    <text evidence="2">Belongs to the ORC4 family.</text>
</comment>
<dbReference type="InterPro" id="IPR027417">
    <property type="entry name" value="P-loop_NTPase"/>
</dbReference>
<name>A0A8C4Q9N2_EPTBU</name>
<dbReference type="GO" id="GO:0006270">
    <property type="term" value="P:DNA replication initiation"/>
    <property type="evidence" value="ECO:0007669"/>
    <property type="project" value="TreeGrafter"/>
</dbReference>
<comment type="subcellular location">
    <subcellularLocation>
        <location evidence="1">Nucleus</location>
    </subcellularLocation>
</comment>
<evidence type="ECO:0000256" key="3">
    <source>
        <dbReference type="ARBA" id="ARBA00019083"/>
    </source>
</evidence>
<evidence type="ECO:0000256" key="6">
    <source>
        <dbReference type="ARBA" id="ARBA00023242"/>
    </source>
</evidence>
<dbReference type="Gene3D" id="3.40.50.300">
    <property type="entry name" value="P-loop containing nucleotide triphosphate hydrolases"/>
    <property type="match status" value="1"/>
</dbReference>
<dbReference type="Pfam" id="PF14629">
    <property type="entry name" value="ORC4_C"/>
    <property type="match status" value="1"/>
</dbReference>
<dbReference type="Ensembl" id="ENSEBUT00000012355.1">
    <property type="protein sequence ID" value="ENSEBUP00000011780.1"/>
    <property type="gene ID" value="ENSEBUG00000007540.1"/>
</dbReference>
<keyword evidence="5" id="KW-0238">DNA-binding</keyword>
<evidence type="ECO:0000256" key="4">
    <source>
        <dbReference type="ARBA" id="ARBA00022705"/>
    </source>
</evidence>
<reference evidence="8" key="1">
    <citation type="submission" date="2025-08" db="UniProtKB">
        <authorList>
            <consortium name="Ensembl"/>
        </authorList>
    </citation>
    <scope>IDENTIFICATION</scope>
</reference>
<evidence type="ECO:0000313" key="8">
    <source>
        <dbReference type="Ensembl" id="ENSEBUP00000011780.1"/>
    </source>
</evidence>
<dbReference type="OMA" id="MVYARWE"/>
<dbReference type="FunFam" id="3.40.50.300:FF:003506">
    <property type="entry name" value="Predicted protein"/>
    <property type="match status" value="1"/>
</dbReference>
<evidence type="ECO:0000256" key="1">
    <source>
        <dbReference type="ARBA" id="ARBA00004123"/>
    </source>
</evidence>
<organism evidence="8 9">
    <name type="scientific">Eptatretus burgeri</name>
    <name type="common">Inshore hagfish</name>
    <dbReference type="NCBI Taxonomy" id="7764"/>
    <lineage>
        <taxon>Eukaryota</taxon>
        <taxon>Metazoa</taxon>
        <taxon>Chordata</taxon>
        <taxon>Craniata</taxon>
        <taxon>Vertebrata</taxon>
        <taxon>Cyclostomata</taxon>
        <taxon>Myxini</taxon>
        <taxon>Myxiniformes</taxon>
        <taxon>Myxinidae</taxon>
        <taxon>Eptatretinae</taxon>
        <taxon>Eptatretus</taxon>
    </lineage>
</organism>
<evidence type="ECO:0000256" key="5">
    <source>
        <dbReference type="ARBA" id="ARBA00023125"/>
    </source>
</evidence>
<keyword evidence="6" id="KW-0539">Nucleus</keyword>
<dbReference type="PIRSF" id="PIRSF007858">
    <property type="entry name" value="ORC4"/>
    <property type="match status" value="1"/>
</dbReference>
<accession>A0A8C4Q9N2</accession>
<keyword evidence="9" id="KW-1185">Reference proteome</keyword>
<dbReference type="GO" id="GO:0005664">
    <property type="term" value="C:nuclear origin of replication recognition complex"/>
    <property type="evidence" value="ECO:0007669"/>
    <property type="project" value="TreeGrafter"/>
</dbReference>
<proteinExistence type="inferred from homology"/>